<dbReference type="EMBL" id="CP012033">
    <property type="protein sequence ID" value="AKP64307.1"/>
    <property type="molecule type" value="Genomic_DNA"/>
</dbReference>
<organism evidence="1 2">
    <name type="scientific">Levilactobacillus koreensis</name>
    <dbReference type="NCBI Taxonomy" id="637971"/>
    <lineage>
        <taxon>Bacteria</taxon>
        <taxon>Bacillati</taxon>
        <taxon>Bacillota</taxon>
        <taxon>Bacilli</taxon>
        <taxon>Lactobacillales</taxon>
        <taxon>Lactobacillaceae</taxon>
        <taxon>Levilactobacillus</taxon>
    </lineage>
</organism>
<proteinExistence type="predicted"/>
<gene>
    <name evidence="1" type="ORF">ABN16_04395</name>
</gene>
<evidence type="ECO:0000313" key="2">
    <source>
        <dbReference type="Proteomes" id="UP000036000"/>
    </source>
</evidence>
<dbReference type="Proteomes" id="UP000036000">
    <property type="component" value="Chromosome"/>
</dbReference>
<sequence length="222" mass="24523">MKQFNVQRTGADFVPLLPWSTDPHASVHALAAGGVDLLLLDEENDLMKIVPQRTLEDLMPRLESSVYGRLFDQVATLIPQASQELLADWYLAIDLAQTSHVNVVTTAANLVALAVLRLKGVPVTANKVQGVASQAQCWLLQAQLTEHQLFLPTGKELLRRLFTHLLDQHTAWDTYTPDHCSPHAGRLAQDVYALTCGNLMAVQLPAAWSLVRVAALENHLLR</sequence>
<protein>
    <submittedName>
        <fullName evidence="1">Uncharacterized protein</fullName>
    </submittedName>
</protein>
<evidence type="ECO:0000313" key="1">
    <source>
        <dbReference type="EMBL" id="AKP64307.1"/>
    </source>
</evidence>
<accession>A0AAC8UUX1</accession>
<name>A0AAC8UUX1_9LACO</name>
<keyword evidence="2" id="KW-1185">Reference proteome</keyword>
<dbReference type="RefSeq" id="WP_048733224.1">
    <property type="nucleotide sequence ID" value="NZ_CP012033.1"/>
</dbReference>
<dbReference type="KEGG" id="lko:ABN16_04395"/>
<reference evidence="1 2" key="1">
    <citation type="submission" date="2015-07" db="EMBL/GenBank/DDBJ databases">
        <title>Lactobacillus korensis/26-25/ whole genome sequencing.</title>
        <authorList>
            <person name="Kim M.K."/>
            <person name="Im W.-T."/>
            <person name="Srinivasan S."/>
            <person name="Lee J.-J."/>
        </authorList>
    </citation>
    <scope>NUCLEOTIDE SEQUENCE [LARGE SCALE GENOMIC DNA]</scope>
    <source>
        <strain evidence="1 2">26-25</strain>
    </source>
</reference>
<dbReference type="AlphaFoldDB" id="A0AAC8UUX1"/>